<name>A0A084ART2_STACB</name>
<proteinExistence type="predicted"/>
<dbReference type="HOGENOM" id="CLU_2238347_0_0_1"/>
<evidence type="ECO:0000256" key="1">
    <source>
        <dbReference type="SAM" id="Phobius"/>
    </source>
</evidence>
<evidence type="ECO:0000313" key="3">
    <source>
        <dbReference type="Proteomes" id="UP000028045"/>
    </source>
</evidence>
<keyword evidence="3" id="KW-1185">Reference proteome</keyword>
<dbReference type="EMBL" id="KL648593">
    <property type="protein sequence ID" value="KEY68011.1"/>
    <property type="molecule type" value="Genomic_DNA"/>
</dbReference>
<keyword evidence="1" id="KW-0812">Transmembrane</keyword>
<dbReference type="AlphaFoldDB" id="A0A084ART2"/>
<organism evidence="2 3">
    <name type="scientific">Stachybotrys chartarum (strain CBS 109288 / IBT 7711)</name>
    <name type="common">Toxic black mold</name>
    <name type="synonym">Stilbospora chartarum</name>
    <dbReference type="NCBI Taxonomy" id="1280523"/>
    <lineage>
        <taxon>Eukaryota</taxon>
        <taxon>Fungi</taxon>
        <taxon>Dikarya</taxon>
        <taxon>Ascomycota</taxon>
        <taxon>Pezizomycotina</taxon>
        <taxon>Sordariomycetes</taxon>
        <taxon>Hypocreomycetidae</taxon>
        <taxon>Hypocreales</taxon>
        <taxon>Stachybotryaceae</taxon>
        <taxon>Stachybotrys</taxon>
    </lineage>
</organism>
<protein>
    <submittedName>
        <fullName evidence="2">Uncharacterized protein</fullName>
    </submittedName>
</protein>
<dbReference type="Proteomes" id="UP000028045">
    <property type="component" value="Unassembled WGS sequence"/>
</dbReference>
<evidence type="ECO:0000313" key="2">
    <source>
        <dbReference type="EMBL" id="KEY68011.1"/>
    </source>
</evidence>
<reference evidence="2 3" key="1">
    <citation type="journal article" date="2014" name="BMC Genomics">
        <title>Comparative genome sequencing reveals chemotype-specific gene clusters in the toxigenic black mold Stachybotrys.</title>
        <authorList>
            <person name="Semeiks J."/>
            <person name="Borek D."/>
            <person name="Otwinowski Z."/>
            <person name="Grishin N.V."/>
        </authorList>
    </citation>
    <scope>NUCLEOTIDE SEQUENCE [LARGE SCALE GENOMIC DNA]</scope>
    <source>
        <strain evidence="3">CBS 109288 / IBT 7711</strain>
    </source>
</reference>
<accession>A0A084ART2</accession>
<sequence>MSQPTQGRTPPLTKPIRGFIDKINTHHIVGATTSGTQASAPGEELTNRLALRRAFTCSPVPPRQSDALTEGISSQPTTSSTMLPWVVYLVVFGLVYSLLGPVSSS</sequence>
<gene>
    <name evidence="2" type="ORF">S7711_11250</name>
</gene>
<keyword evidence="1" id="KW-0472">Membrane</keyword>
<keyword evidence="1" id="KW-1133">Transmembrane helix</keyword>
<feature type="transmembrane region" description="Helical" evidence="1">
    <location>
        <begin position="82"/>
        <end position="99"/>
    </location>
</feature>